<keyword evidence="2" id="KW-1185">Reference proteome</keyword>
<comment type="caution">
    <text evidence="1">The sequence shown here is derived from an EMBL/GenBank/DDBJ whole genome shotgun (WGS) entry which is preliminary data.</text>
</comment>
<organism evidence="1 2">
    <name type="scientific">Croceitalea dokdonensis DOKDO 023</name>
    <dbReference type="NCBI Taxonomy" id="1300341"/>
    <lineage>
        <taxon>Bacteria</taxon>
        <taxon>Pseudomonadati</taxon>
        <taxon>Bacteroidota</taxon>
        <taxon>Flavobacteriia</taxon>
        <taxon>Flavobacteriales</taxon>
        <taxon>Flavobacteriaceae</taxon>
        <taxon>Croceitalea</taxon>
    </lineage>
</organism>
<protein>
    <submittedName>
        <fullName evidence="1">Uncharacterized protein</fullName>
    </submittedName>
</protein>
<sequence length="42" mass="4958">MEISIKNQYETKANLKQNNNSTLTRYNRIPLVVVITTFIIFK</sequence>
<dbReference type="EMBL" id="LDJX01000008">
    <property type="protein sequence ID" value="KPM30552.1"/>
    <property type="molecule type" value="Genomic_DNA"/>
</dbReference>
<reference evidence="1 2" key="1">
    <citation type="submission" date="2015-09" db="EMBL/GenBank/DDBJ databases">
        <title>Genome sequence of the marine flavobacterium Croceitalea dokdonensis DOKDO 023 that contains proton- and sodium-pumping rhodopsins.</title>
        <authorList>
            <person name="Kwon S.-K."/>
            <person name="Lee H.K."/>
            <person name="Kwak M.-J."/>
            <person name="Kim J.F."/>
        </authorList>
    </citation>
    <scope>NUCLEOTIDE SEQUENCE [LARGE SCALE GENOMIC DNA]</scope>
    <source>
        <strain evidence="1 2">DOKDO 023</strain>
    </source>
</reference>
<evidence type="ECO:0000313" key="2">
    <source>
        <dbReference type="Proteomes" id="UP000050280"/>
    </source>
</evidence>
<name>A0A0P7AE95_9FLAO</name>
<evidence type="ECO:0000313" key="1">
    <source>
        <dbReference type="EMBL" id="KPM30552.1"/>
    </source>
</evidence>
<dbReference type="Proteomes" id="UP000050280">
    <property type="component" value="Unassembled WGS sequence"/>
</dbReference>
<dbReference type="AlphaFoldDB" id="A0A0P7AE95"/>
<proteinExistence type="predicted"/>
<accession>A0A0P7AE95</accession>
<dbReference type="STRING" id="1300341.I595_3373"/>
<gene>
    <name evidence="1" type="ORF">I595_3373</name>
</gene>